<dbReference type="PANTHER" id="PTHR33371:SF15">
    <property type="entry name" value="LIPOPROTEIN LPRN"/>
    <property type="match status" value="1"/>
</dbReference>
<dbReference type="PANTHER" id="PTHR33371">
    <property type="entry name" value="INTERMEMBRANE PHOSPHOLIPID TRANSPORT SYSTEM BINDING PROTEIN MLAD-RELATED"/>
    <property type="match status" value="1"/>
</dbReference>
<gene>
    <name evidence="3" type="ORF">ACFQZM_33855</name>
</gene>
<comment type="caution">
    <text evidence="3">The sequence shown here is derived from an EMBL/GenBank/DDBJ whole genome shotgun (WGS) entry which is preliminary data.</text>
</comment>
<dbReference type="EMBL" id="JBHTGP010000017">
    <property type="protein sequence ID" value="MFD0689514.1"/>
    <property type="molecule type" value="Genomic_DNA"/>
</dbReference>
<evidence type="ECO:0000259" key="1">
    <source>
        <dbReference type="Pfam" id="PF02470"/>
    </source>
</evidence>
<dbReference type="RefSeq" id="WP_165503016.1">
    <property type="nucleotide sequence ID" value="NZ_CAACUY010000092.1"/>
</dbReference>
<dbReference type="InterPro" id="IPR003399">
    <property type="entry name" value="Mce/MlaD"/>
</dbReference>
<dbReference type="Pfam" id="PF11887">
    <property type="entry name" value="Mce4_CUP1"/>
    <property type="match status" value="1"/>
</dbReference>
<feature type="domain" description="Mammalian cell entry C-terminal" evidence="2">
    <location>
        <begin position="158"/>
        <end position="296"/>
    </location>
</feature>
<evidence type="ECO:0000313" key="3">
    <source>
        <dbReference type="EMBL" id="MFD0689514.1"/>
    </source>
</evidence>
<evidence type="ECO:0000259" key="2">
    <source>
        <dbReference type="Pfam" id="PF11887"/>
    </source>
</evidence>
<sequence length="339" mass="35936">MRLLSAAGALALCGALGGCSVQTLHAPKGPLVLTADFTDVQNLVAGHSVKVADVAVGSVTKVALVGSGPGYRSRVTMSIRKGVRIPAGTSAKVTVTSLLGENYVQLQPPPGHRLDQGPFLASRARISATGTSPGFEDIVGRAGPLVGALADGDAPGLVHTASTAFAGRGPRLKEMIGDAGTLTAALGERRERLGRAVDDLAKLGRELAKHDDDLRELPGRLATATRTLADDRERVLAAVRSLSELARTLNDTVLVGRTDRLRRMIEEIGPTFQVLAAGRTRLDTLITRVEEFVHRMPRQVYNGQLLTYPVIEFDGGGRPAGTRSPATLDELVQMIRPRR</sequence>
<organism evidence="3 4">
    <name type="scientific">Actinomadura fibrosa</name>
    <dbReference type="NCBI Taxonomy" id="111802"/>
    <lineage>
        <taxon>Bacteria</taxon>
        <taxon>Bacillati</taxon>
        <taxon>Actinomycetota</taxon>
        <taxon>Actinomycetes</taxon>
        <taxon>Streptosporangiales</taxon>
        <taxon>Thermomonosporaceae</taxon>
        <taxon>Actinomadura</taxon>
    </lineage>
</organism>
<proteinExistence type="predicted"/>
<name>A0ABW2XT11_9ACTN</name>
<accession>A0ABW2XT11</accession>
<reference evidence="4" key="1">
    <citation type="journal article" date="2019" name="Int. J. Syst. Evol. Microbiol.">
        <title>The Global Catalogue of Microorganisms (GCM) 10K type strain sequencing project: providing services to taxonomists for standard genome sequencing and annotation.</title>
        <authorList>
            <consortium name="The Broad Institute Genomics Platform"/>
            <consortium name="The Broad Institute Genome Sequencing Center for Infectious Disease"/>
            <person name="Wu L."/>
            <person name="Ma J."/>
        </authorList>
    </citation>
    <scope>NUCLEOTIDE SEQUENCE [LARGE SCALE GENOMIC DNA]</scope>
    <source>
        <strain evidence="4">JCM 9371</strain>
    </source>
</reference>
<dbReference type="PROSITE" id="PS51257">
    <property type="entry name" value="PROKAR_LIPOPROTEIN"/>
    <property type="match status" value="1"/>
</dbReference>
<dbReference type="Proteomes" id="UP001597063">
    <property type="component" value="Unassembled WGS sequence"/>
</dbReference>
<dbReference type="InterPro" id="IPR024516">
    <property type="entry name" value="Mce_C"/>
</dbReference>
<dbReference type="InterPro" id="IPR052336">
    <property type="entry name" value="MlaD_Phospholipid_Transporter"/>
</dbReference>
<keyword evidence="4" id="KW-1185">Reference proteome</keyword>
<evidence type="ECO:0000313" key="4">
    <source>
        <dbReference type="Proteomes" id="UP001597063"/>
    </source>
</evidence>
<protein>
    <submittedName>
        <fullName evidence="3">MCE family protein</fullName>
    </submittedName>
</protein>
<dbReference type="Pfam" id="PF02470">
    <property type="entry name" value="MlaD"/>
    <property type="match status" value="1"/>
</dbReference>
<dbReference type="NCBIfam" id="TIGR00996">
    <property type="entry name" value="Mtu_fam_mce"/>
    <property type="match status" value="1"/>
</dbReference>
<feature type="domain" description="Mce/MlaD" evidence="1">
    <location>
        <begin position="32"/>
        <end position="109"/>
    </location>
</feature>
<dbReference type="InterPro" id="IPR005693">
    <property type="entry name" value="Mce"/>
</dbReference>